<reference evidence="2 3" key="1">
    <citation type="journal article" date="2016" name="Sci. Rep.">
        <title>Peltaster fructicola genome reveals evolution from an invasive phytopathogen to an ectophytic parasite.</title>
        <authorList>
            <person name="Xu C."/>
            <person name="Chen H."/>
            <person name="Gleason M.L."/>
            <person name="Xu J.R."/>
            <person name="Liu H."/>
            <person name="Zhang R."/>
            <person name="Sun G."/>
        </authorList>
    </citation>
    <scope>NUCLEOTIDE SEQUENCE [LARGE SCALE GENOMIC DNA]</scope>
    <source>
        <strain evidence="2 3">LNHT1506</strain>
    </source>
</reference>
<feature type="region of interest" description="Disordered" evidence="1">
    <location>
        <begin position="1"/>
        <end position="33"/>
    </location>
</feature>
<gene>
    <name evidence="2" type="ORF">AMS68_007898</name>
</gene>
<keyword evidence="3" id="KW-1185">Reference proteome</keyword>
<dbReference type="AlphaFoldDB" id="A0A6H0Y6B0"/>
<proteinExistence type="predicted"/>
<accession>A0A6H0Y6B0</accession>
<organism evidence="2 3">
    <name type="scientific">Peltaster fructicola</name>
    <dbReference type="NCBI Taxonomy" id="286661"/>
    <lineage>
        <taxon>Eukaryota</taxon>
        <taxon>Fungi</taxon>
        <taxon>Dikarya</taxon>
        <taxon>Ascomycota</taxon>
        <taxon>Pezizomycotina</taxon>
        <taxon>Dothideomycetes</taxon>
        <taxon>Dothideomycetes incertae sedis</taxon>
        <taxon>Peltaster</taxon>
    </lineage>
</organism>
<sequence length="69" mass="7925">MACRDTGRRRPPRFEGEPYASTVDGRSSVGTPMEQIKSICEVISHARRRLKYQKNEGPQDLTKMELMDI</sequence>
<evidence type="ECO:0000313" key="3">
    <source>
        <dbReference type="Proteomes" id="UP000503462"/>
    </source>
</evidence>
<name>A0A6H0Y6B0_9PEZI</name>
<feature type="compositionally biased region" description="Basic and acidic residues" evidence="1">
    <location>
        <begin position="1"/>
        <end position="16"/>
    </location>
</feature>
<protein>
    <submittedName>
        <fullName evidence="2">Uncharacterized protein</fullName>
    </submittedName>
</protein>
<evidence type="ECO:0000256" key="1">
    <source>
        <dbReference type="SAM" id="MobiDB-lite"/>
    </source>
</evidence>
<dbReference type="Proteomes" id="UP000503462">
    <property type="component" value="Chromosome 5"/>
</dbReference>
<evidence type="ECO:0000313" key="2">
    <source>
        <dbReference type="EMBL" id="QIX02381.1"/>
    </source>
</evidence>
<dbReference type="EMBL" id="CP051143">
    <property type="protein sequence ID" value="QIX02381.1"/>
    <property type="molecule type" value="Genomic_DNA"/>
</dbReference>